<dbReference type="AlphaFoldDB" id="A0A4P2R3N8"/>
<accession>A0A4P2R3N8</accession>
<evidence type="ECO:0000313" key="2">
    <source>
        <dbReference type="Proteomes" id="UP000295497"/>
    </source>
</evidence>
<organism evidence="1 2">
    <name type="scientific">Sorangium cellulosum</name>
    <name type="common">Polyangium cellulosum</name>
    <dbReference type="NCBI Taxonomy" id="56"/>
    <lineage>
        <taxon>Bacteria</taxon>
        <taxon>Pseudomonadati</taxon>
        <taxon>Myxococcota</taxon>
        <taxon>Polyangia</taxon>
        <taxon>Polyangiales</taxon>
        <taxon>Polyangiaceae</taxon>
        <taxon>Sorangium</taxon>
    </lineage>
</organism>
<gene>
    <name evidence="1" type="ORF">SOCE836_098800</name>
</gene>
<proteinExistence type="predicted"/>
<dbReference type="Proteomes" id="UP000295497">
    <property type="component" value="Chromosome"/>
</dbReference>
<protein>
    <submittedName>
        <fullName evidence="1">Uncharacterized protein</fullName>
    </submittedName>
</protein>
<reference evidence="1 2" key="1">
    <citation type="submission" date="2015-09" db="EMBL/GenBank/DDBJ databases">
        <title>Sorangium comparison.</title>
        <authorList>
            <person name="Zaburannyi N."/>
            <person name="Bunk B."/>
            <person name="Overmann J."/>
            <person name="Mueller R."/>
        </authorList>
    </citation>
    <scope>NUCLEOTIDE SEQUENCE [LARGE SCALE GENOMIC DNA]</scope>
    <source>
        <strain evidence="1 2">So ce836</strain>
    </source>
</reference>
<evidence type="ECO:0000313" key="1">
    <source>
        <dbReference type="EMBL" id="AUX37650.1"/>
    </source>
</evidence>
<dbReference type="EMBL" id="CP012672">
    <property type="protein sequence ID" value="AUX37650.1"/>
    <property type="molecule type" value="Genomic_DNA"/>
</dbReference>
<dbReference type="RefSeq" id="WP_129580247.1">
    <property type="nucleotide sequence ID" value="NZ_CP012672.1"/>
</dbReference>
<name>A0A4P2R3N8_SORCE</name>
<sequence>MSPKIATAPFAVGSDGTVFVNLAHVRGDVAAVKLIREARRMDGVLFLGISVTGAEKDVLIRALDNAGAEAVAKMVGLRLREQKQQGRRPSSRGSR</sequence>